<comment type="catalytic activity">
    <reaction evidence="8">
        <text>4-imidazolone-5-propanoate + H2O = N-formimidoyl-L-glutamate</text>
        <dbReference type="Rhea" id="RHEA:23660"/>
        <dbReference type="ChEBI" id="CHEBI:15377"/>
        <dbReference type="ChEBI" id="CHEBI:58928"/>
        <dbReference type="ChEBI" id="CHEBI:77893"/>
        <dbReference type="EC" id="3.5.2.7"/>
    </reaction>
</comment>
<feature type="binding site" evidence="8">
    <location>
        <position position="219"/>
    </location>
    <ligand>
        <name>Zn(2+)</name>
        <dbReference type="ChEBI" id="CHEBI:29105"/>
    </ligand>
</feature>
<dbReference type="Gene3D" id="2.30.40.10">
    <property type="entry name" value="Urease, subunit C, domain 1"/>
    <property type="match status" value="1"/>
</dbReference>
<feature type="domain" description="Amidohydrolase 3" evidence="9">
    <location>
        <begin position="239"/>
        <end position="379"/>
    </location>
</feature>
<dbReference type="HAMAP" id="MF_00372">
    <property type="entry name" value="HutI"/>
    <property type="match status" value="1"/>
</dbReference>
<feature type="binding site" evidence="8">
    <location>
        <position position="297"/>
    </location>
    <ligand>
        <name>N-formimidoyl-L-glutamate</name>
        <dbReference type="ChEBI" id="CHEBI:58928"/>
    </ligand>
</feature>
<dbReference type="UniPathway" id="UPA00379">
    <property type="reaction ID" value="UER00551"/>
</dbReference>
<accession>A0A545AVN2</accession>
<dbReference type="InterPro" id="IPR005920">
    <property type="entry name" value="HutI"/>
</dbReference>
<evidence type="ECO:0000256" key="7">
    <source>
        <dbReference type="ARBA" id="ARBA00023004"/>
    </source>
</evidence>
<feature type="binding site" evidence="8">
    <location>
        <position position="66"/>
    </location>
    <ligand>
        <name>Fe(3+)</name>
        <dbReference type="ChEBI" id="CHEBI:29034"/>
    </ligand>
</feature>
<dbReference type="Proteomes" id="UP000317982">
    <property type="component" value="Unassembled WGS sequence"/>
</dbReference>
<feature type="binding site" evidence="8">
    <location>
        <position position="64"/>
    </location>
    <ligand>
        <name>Zn(2+)</name>
        <dbReference type="ChEBI" id="CHEBI:29105"/>
    </ligand>
</feature>
<comment type="cofactor">
    <cofactor evidence="8">
        <name>Zn(2+)</name>
        <dbReference type="ChEBI" id="CHEBI:29105"/>
    </cofactor>
    <cofactor evidence="8">
        <name>Fe(3+)</name>
        <dbReference type="ChEBI" id="CHEBI:29034"/>
    </cofactor>
    <text evidence="8">Binds 1 zinc or iron ion per subunit.</text>
</comment>
<dbReference type="OrthoDB" id="9776455at2"/>
<evidence type="ECO:0000256" key="8">
    <source>
        <dbReference type="HAMAP-Rule" id="MF_00372"/>
    </source>
</evidence>
<feature type="binding site" evidence="8">
    <location>
        <position position="73"/>
    </location>
    <ligand>
        <name>4-imidazolone-5-propanoate</name>
        <dbReference type="ChEBI" id="CHEBI:77893"/>
    </ligand>
</feature>
<dbReference type="SUPFAM" id="SSF51338">
    <property type="entry name" value="Composite domain of metallo-dependent hydrolases"/>
    <property type="match status" value="1"/>
</dbReference>
<comment type="pathway">
    <text evidence="8">Amino-acid degradation; L-histidine degradation into L-glutamate; N-formimidoyl-L-glutamate from L-histidine: step 3/3.</text>
</comment>
<keyword evidence="3 8" id="KW-0479">Metal-binding</keyword>
<dbReference type="InterPro" id="IPR011059">
    <property type="entry name" value="Metal-dep_hydrolase_composite"/>
</dbReference>
<comment type="function">
    <text evidence="8">Catalyzes the hydrolytic cleavage of the carbon-nitrogen bond in imidazolone-5-propanoate to yield N-formimidoyl-L-glutamate. It is the third step in the universal histidine degradation pathway.</text>
</comment>
<feature type="binding site" evidence="8">
    <location>
        <position position="64"/>
    </location>
    <ligand>
        <name>Fe(3+)</name>
        <dbReference type="ChEBI" id="CHEBI:29034"/>
    </ligand>
</feature>
<dbReference type="Pfam" id="PF07969">
    <property type="entry name" value="Amidohydro_3"/>
    <property type="match status" value="1"/>
</dbReference>
<feature type="binding site" evidence="8">
    <location>
        <position position="293"/>
    </location>
    <ligand>
        <name>Zn(2+)</name>
        <dbReference type="ChEBI" id="CHEBI:29105"/>
    </ligand>
</feature>
<dbReference type="EC" id="3.5.2.7" evidence="1 8"/>
<keyword evidence="2 8" id="KW-0963">Cytoplasm</keyword>
<evidence type="ECO:0000256" key="6">
    <source>
        <dbReference type="ARBA" id="ARBA00022833"/>
    </source>
</evidence>
<feature type="binding site" evidence="8">
    <location>
        <position position="295"/>
    </location>
    <ligand>
        <name>N-formimidoyl-L-glutamate</name>
        <dbReference type="ChEBI" id="CHEBI:58928"/>
    </ligand>
</feature>
<dbReference type="SUPFAM" id="SSF51556">
    <property type="entry name" value="Metallo-dependent hydrolases"/>
    <property type="match status" value="1"/>
</dbReference>
<dbReference type="Gene3D" id="3.20.20.140">
    <property type="entry name" value="Metal-dependent hydrolases"/>
    <property type="match status" value="1"/>
</dbReference>
<comment type="similarity">
    <text evidence="8">Belongs to the metallo-dependent hydrolases superfamily. HutI family.</text>
</comment>
<dbReference type="EMBL" id="VIRS01000005">
    <property type="protein sequence ID" value="TQS45380.1"/>
    <property type="molecule type" value="Genomic_DNA"/>
</dbReference>
<dbReference type="GO" id="GO:0050480">
    <property type="term" value="F:imidazolonepropionase activity"/>
    <property type="evidence" value="ECO:0007669"/>
    <property type="project" value="UniProtKB-UniRule"/>
</dbReference>
<gene>
    <name evidence="8" type="primary">hutI</name>
    <name evidence="10" type="ORF">FL583_09865</name>
</gene>
<protein>
    <recommendedName>
        <fullName evidence="1 8">Imidazolonepropionase</fullName>
        <ecNumber evidence="1 8">3.5.2.7</ecNumber>
    </recommendedName>
    <alternativeName>
        <fullName evidence="8">Imidazolone-5-propionate hydrolase</fullName>
    </alternativeName>
</protein>
<feature type="binding site" evidence="8">
    <location>
        <position position="222"/>
    </location>
    <ligand>
        <name>4-imidazolone-5-propanoate</name>
        <dbReference type="ChEBI" id="CHEBI:77893"/>
    </ligand>
</feature>
<dbReference type="GO" id="GO:0008270">
    <property type="term" value="F:zinc ion binding"/>
    <property type="evidence" value="ECO:0007669"/>
    <property type="project" value="UniProtKB-UniRule"/>
</dbReference>
<reference evidence="10 11" key="1">
    <citation type="submission" date="2019-07" db="EMBL/GenBank/DDBJ databases">
        <title>Cryptosporangium phraense sp. nov., isolated from plant litter.</title>
        <authorList>
            <person name="Suriyachadkun C."/>
        </authorList>
    </citation>
    <scope>NUCLEOTIDE SEQUENCE [LARGE SCALE GENOMIC DNA]</scope>
    <source>
        <strain evidence="10 11">A-T 5661</strain>
    </source>
</reference>
<keyword evidence="6 8" id="KW-0862">Zinc</keyword>
<sequence>MSTVLRNIGMLVTQDDDLGTLTDAALVLDGGRVAWVGPTAAAPDADTAVDASGRAVIPGFVDSHNHLVFAGDRSAEFAARMAGTPYAAGGIRTTVAATRAAGDDALRARLASLVGQAHRQGSTTLEIKSGYGLSVADEARSLRLAREVTPETTFLGAHVVAPGADPAEYLALVTGDMLSACAPHARWIDVFCEEGAFDGDASRAVLSAGVAAGLVPRVHANQLGPGPGVQLAVEFGAASADHCTFLTPADVDALASSGTVATLLPGVEFSTRSPYPDARRLLDAGVTVAVATDCNPGSCFTSSIPFCVALAVREMHLTPSEALWAVTRGGAAALRRDDVGRLAPGARADVVLLDAPDPVYLAYRPGVPLIAAVWKDGRPITI</sequence>
<dbReference type="GO" id="GO:0005737">
    <property type="term" value="C:cytoplasm"/>
    <property type="evidence" value="ECO:0007669"/>
    <property type="project" value="UniProtKB-SubCell"/>
</dbReference>
<keyword evidence="5 8" id="KW-0369">Histidine metabolism</keyword>
<keyword evidence="11" id="KW-1185">Reference proteome</keyword>
<evidence type="ECO:0000256" key="3">
    <source>
        <dbReference type="ARBA" id="ARBA00022723"/>
    </source>
</evidence>
<dbReference type="GO" id="GO:0019557">
    <property type="term" value="P:L-histidine catabolic process to glutamate and formate"/>
    <property type="evidence" value="ECO:0007669"/>
    <property type="project" value="UniProtKB-UniPathway"/>
</dbReference>
<feature type="binding site" evidence="8">
    <location>
        <position position="298"/>
    </location>
    <ligand>
        <name>4-imidazolone-5-propanoate</name>
        <dbReference type="ChEBI" id="CHEBI:77893"/>
    </ligand>
</feature>
<evidence type="ECO:0000256" key="5">
    <source>
        <dbReference type="ARBA" id="ARBA00022808"/>
    </source>
</evidence>
<keyword evidence="4 8" id="KW-0378">Hydrolase</keyword>
<evidence type="ECO:0000259" key="9">
    <source>
        <dbReference type="Pfam" id="PF07969"/>
    </source>
</evidence>
<feature type="binding site" evidence="8">
    <location>
        <position position="131"/>
    </location>
    <ligand>
        <name>N-formimidoyl-L-glutamate</name>
        <dbReference type="ChEBI" id="CHEBI:58928"/>
    </ligand>
</feature>
<feature type="binding site" evidence="8">
    <location>
        <position position="219"/>
    </location>
    <ligand>
        <name>Fe(3+)</name>
        <dbReference type="ChEBI" id="CHEBI:29034"/>
    </ligand>
</feature>
<dbReference type="GO" id="GO:0019556">
    <property type="term" value="P:L-histidine catabolic process to glutamate and formamide"/>
    <property type="evidence" value="ECO:0007669"/>
    <property type="project" value="UniProtKB-UniRule"/>
</dbReference>
<comment type="caution">
    <text evidence="10">The sequence shown here is derived from an EMBL/GenBank/DDBJ whole genome shotgun (WGS) entry which is preliminary data.</text>
</comment>
<dbReference type="PANTHER" id="PTHR42752:SF1">
    <property type="entry name" value="IMIDAZOLONEPROPIONASE-RELATED"/>
    <property type="match status" value="1"/>
</dbReference>
<keyword evidence="7 8" id="KW-0408">Iron</keyword>
<evidence type="ECO:0000256" key="4">
    <source>
        <dbReference type="ARBA" id="ARBA00022801"/>
    </source>
</evidence>
<feature type="binding site" evidence="8">
    <location>
        <position position="131"/>
    </location>
    <ligand>
        <name>4-imidazolone-5-propanoate</name>
        <dbReference type="ChEBI" id="CHEBI:77893"/>
    </ligand>
</feature>
<feature type="binding site" evidence="8">
    <location>
        <position position="158"/>
    </location>
    <ligand>
        <name>4-imidazolone-5-propanoate</name>
        <dbReference type="ChEBI" id="CHEBI:77893"/>
    </ligand>
</feature>
<name>A0A545AVN2_9ACTN</name>
<dbReference type="InParanoid" id="A0A545AVN2"/>
<organism evidence="10 11">
    <name type="scientific">Cryptosporangium phraense</name>
    <dbReference type="NCBI Taxonomy" id="2593070"/>
    <lineage>
        <taxon>Bacteria</taxon>
        <taxon>Bacillati</taxon>
        <taxon>Actinomycetota</taxon>
        <taxon>Actinomycetes</taxon>
        <taxon>Cryptosporangiales</taxon>
        <taxon>Cryptosporangiaceae</taxon>
        <taxon>Cryptosporangium</taxon>
    </lineage>
</organism>
<evidence type="ECO:0000256" key="2">
    <source>
        <dbReference type="ARBA" id="ARBA00022490"/>
    </source>
</evidence>
<dbReference type="PANTHER" id="PTHR42752">
    <property type="entry name" value="IMIDAZOLONEPROPIONASE"/>
    <property type="match status" value="1"/>
</dbReference>
<dbReference type="InterPro" id="IPR013108">
    <property type="entry name" value="Amidohydro_3"/>
</dbReference>
<dbReference type="InterPro" id="IPR032466">
    <property type="entry name" value="Metal_Hydrolase"/>
</dbReference>
<dbReference type="NCBIfam" id="TIGR01224">
    <property type="entry name" value="hutI"/>
    <property type="match status" value="1"/>
</dbReference>
<feature type="binding site" evidence="8">
    <location>
        <position position="66"/>
    </location>
    <ligand>
        <name>Zn(2+)</name>
        <dbReference type="ChEBI" id="CHEBI:29105"/>
    </ligand>
</feature>
<dbReference type="GO" id="GO:0005506">
    <property type="term" value="F:iron ion binding"/>
    <property type="evidence" value="ECO:0007669"/>
    <property type="project" value="UniProtKB-UniRule"/>
</dbReference>
<proteinExistence type="inferred from homology"/>
<evidence type="ECO:0000313" key="11">
    <source>
        <dbReference type="Proteomes" id="UP000317982"/>
    </source>
</evidence>
<evidence type="ECO:0000256" key="1">
    <source>
        <dbReference type="ARBA" id="ARBA00012864"/>
    </source>
</evidence>
<evidence type="ECO:0000313" key="10">
    <source>
        <dbReference type="EMBL" id="TQS45380.1"/>
    </source>
</evidence>
<feature type="binding site" evidence="8">
    <location>
        <position position="293"/>
    </location>
    <ligand>
        <name>Fe(3+)</name>
        <dbReference type="ChEBI" id="CHEBI:29034"/>
    </ligand>
</feature>
<dbReference type="AlphaFoldDB" id="A0A545AVN2"/>
<dbReference type="RefSeq" id="WP_142704245.1">
    <property type="nucleotide sequence ID" value="NZ_VIRS01000005.1"/>
</dbReference>
<comment type="subcellular location">
    <subcellularLocation>
        <location evidence="8">Cytoplasm</location>
    </subcellularLocation>
</comment>